<feature type="region of interest" description="Disordered" evidence="1">
    <location>
        <begin position="247"/>
        <end position="294"/>
    </location>
</feature>
<organism evidence="4 5">
    <name type="scientific">Podospora aff. communis PSN243</name>
    <dbReference type="NCBI Taxonomy" id="3040156"/>
    <lineage>
        <taxon>Eukaryota</taxon>
        <taxon>Fungi</taxon>
        <taxon>Dikarya</taxon>
        <taxon>Ascomycota</taxon>
        <taxon>Pezizomycotina</taxon>
        <taxon>Sordariomycetes</taxon>
        <taxon>Sordariomycetidae</taxon>
        <taxon>Sordariales</taxon>
        <taxon>Podosporaceae</taxon>
        <taxon>Podospora</taxon>
    </lineage>
</organism>
<feature type="compositionally biased region" description="Low complexity" evidence="1">
    <location>
        <begin position="782"/>
        <end position="801"/>
    </location>
</feature>
<feature type="compositionally biased region" description="Low complexity" evidence="1">
    <location>
        <begin position="195"/>
        <end position="210"/>
    </location>
</feature>
<dbReference type="EMBL" id="MU865924">
    <property type="protein sequence ID" value="KAK4452368.1"/>
    <property type="molecule type" value="Genomic_DNA"/>
</dbReference>
<keyword evidence="3" id="KW-0732">Signal</keyword>
<feature type="compositionally biased region" description="Low complexity" evidence="1">
    <location>
        <begin position="164"/>
        <end position="185"/>
    </location>
</feature>
<feature type="region of interest" description="Disordered" evidence="1">
    <location>
        <begin position="432"/>
        <end position="601"/>
    </location>
</feature>
<feature type="region of interest" description="Disordered" evidence="1">
    <location>
        <begin position="615"/>
        <end position="635"/>
    </location>
</feature>
<keyword evidence="2" id="KW-0472">Membrane</keyword>
<feature type="compositionally biased region" description="Basic and acidic residues" evidence="1">
    <location>
        <begin position="435"/>
        <end position="448"/>
    </location>
</feature>
<feature type="chain" id="PRO_5043754149" description="Extracellular membrane protein CFEM domain-containing protein" evidence="3">
    <location>
        <begin position="31"/>
        <end position="861"/>
    </location>
</feature>
<feature type="transmembrane region" description="Helical" evidence="2">
    <location>
        <begin position="217"/>
        <end position="238"/>
    </location>
</feature>
<sequence>MSLRRLAQKPLPSLTLLLAWTSTLIQPVEAAPKISTEILNFVPPCAQACFKSFILTNLESSVCGDTPSLACLCRQSGRTGHTIGEGAVACIAAESSRGSCSGRDASLQTQATSYNMCVGISGAAPKTHSTIVATLVVPTGTGGLSVPTPRPTNSASRPPSQDVTSVFTPTSAAPTASTSNSAGSTQGTIRPSDTSAAVVPETPAAAQQQPQLSSAQIVGIVLGCLAVVVFGILLVFLARCVRRRRFGGDPEAGFTKMRDSLSFGRRSQPTSPPDIQISKPLHSSPSDRAYQWQANPPRPQQTLAVQQPAGASVGLAISPRRTQQAASDVAAMRAAQRGTPTVVLSPPAPMASTAKVENVAAPKPALTLAIPPAMKTQRQRAAPNPRESIVTEFAEDGEGDSVPNTSNIWRPPPTDPQSATTYFFADKGGNWILRNKSDRKPAPREREPPVAATEVELPSPDDKTKAERAQGWFSPGAFPEPLRVPSRGTQQTKLGSPISFKDQQSQASASRRENRSSSIYSTYNAPVSMMPGPQNPLPPPDTYFAMIRDGRDLTNSRSSGSRRKSAARKASKRRSADSTTSIESAAAAGAPRSRMPYEDEALIEDEMQVDLSPVVESPRTPLTPGQSPVTYPRIRKRDAASPPVYDMQQGLSMFPVPGGQGRQGPGLMVPANPMGAGARRLNPPMFNPGMQRTGSPEVRQGPSMETIEQGQRYHHQQQQWQVGTGRTPSPRRGPYELAAEVQPARRTAPAQQSLQEQRRPSPAVQALQEQPQRRPSPAATNPSQPSRSLSRSPAESSSSLLAKRRGAEKAAALSLADQEARRNNKQKGWKKEEVEMPPITPGIRMMTPTRKGDDLFLDVRR</sequence>
<feature type="region of interest" description="Disordered" evidence="1">
    <location>
        <begin position="647"/>
        <end position="861"/>
    </location>
</feature>
<accession>A0AAV9GYZ2</accession>
<evidence type="ECO:0008006" key="6">
    <source>
        <dbReference type="Google" id="ProtNLM"/>
    </source>
</evidence>
<keyword evidence="2" id="KW-1133">Transmembrane helix</keyword>
<feature type="compositionally biased region" description="Basic and acidic residues" evidence="1">
    <location>
        <begin position="850"/>
        <end position="861"/>
    </location>
</feature>
<comment type="caution">
    <text evidence="4">The sequence shown here is derived from an EMBL/GenBank/DDBJ whole genome shotgun (WGS) entry which is preliminary data.</text>
</comment>
<keyword evidence="2" id="KW-0812">Transmembrane</keyword>
<dbReference type="Proteomes" id="UP001321760">
    <property type="component" value="Unassembled WGS sequence"/>
</dbReference>
<feature type="region of interest" description="Disordered" evidence="1">
    <location>
        <begin position="396"/>
        <end position="415"/>
    </location>
</feature>
<evidence type="ECO:0000313" key="5">
    <source>
        <dbReference type="Proteomes" id="UP001321760"/>
    </source>
</evidence>
<feature type="region of interest" description="Disordered" evidence="1">
    <location>
        <begin position="142"/>
        <end position="210"/>
    </location>
</feature>
<evidence type="ECO:0000256" key="1">
    <source>
        <dbReference type="SAM" id="MobiDB-lite"/>
    </source>
</evidence>
<protein>
    <recommendedName>
        <fullName evidence="6">Extracellular membrane protein CFEM domain-containing protein</fullName>
    </recommendedName>
</protein>
<keyword evidence="5" id="KW-1185">Reference proteome</keyword>
<evidence type="ECO:0000313" key="4">
    <source>
        <dbReference type="EMBL" id="KAK4452368.1"/>
    </source>
</evidence>
<feature type="compositionally biased region" description="Basic residues" evidence="1">
    <location>
        <begin position="560"/>
        <end position="573"/>
    </location>
</feature>
<evidence type="ECO:0000256" key="3">
    <source>
        <dbReference type="SAM" id="SignalP"/>
    </source>
</evidence>
<feature type="signal peptide" evidence="3">
    <location>
        <begin position="1"/>
        <end position="30"/>
    </location>
</feature>
<proteinExistence type="predicted"/>
<name>A0AAV9GYZ2_9PEZI</name>
<feature type="compositionally biased region" description="Polar residues" evidence="1">
    <location>
        <begin position="151"/>
        <end position="163"/>
    </location>
</feature>
<reference evidence="4" key="1">
    <citation type="journal article" date="2023" name="Mol. Phylogenet. Evol.">
        <title>Genome-scale phylogeny and comparative genomics of the fungal order Sordariales.</title>
        <authorList>
            <person name="Hensen N."/>
            <person name="Bonometti L."/>
            <person name="Westerberg I."/>
            <person name="Brannstrom I.O."/>
            <person name="Guillou S."/>
            <person name="Cros-Aarteil S."/>
            <person name="Calhoun S."/>
            <person name="Haridas S."/>
            <person name="Kuo A."/>
            <person name="Mondo S."/>
            <person name="Pangilinan J."/>
            <person name="Riley R."/>
            <person name="LaButti K."/>
            <person name="Andreopoulos B."/>
            <person name="Lipzen A."/>
            <person name="Chen C."/>
            <person name="Yan M."/>
            <person name="Daum C."/>
            <person name="Ng V."/>
            <person name="Clum A."/>
            <person name="Steindorff A."/>
            <person name="Ohm R.A."/>
            <person name="Martin F."/>
            <person name="Silar P."/>
            <person name="Natvig D.O."/>
            <person name="Lalanne C."/>
            <person name="Gautier V."/>
            <person name="Ament-Velasquez S.L."/>
            <person name="Kruys A."/>
            <person name="Hutchinson M.I."/>
            <person name="Powell A.J."/>
            <person name="Barry K."/>
            <person name="Miller A.N."/>
            <person name="Grigoriev I.V."/>
            <person name="Debuchy R."/>
            <person name="Gladieux P."/>
            <person name="Hiltunen Thoren M."/>
            <person name="Johannesson H."/>
        </authorList>
    </citation>
    <scope>NUCLEOTIDE SEQUENCE</scope>
    <source>
        <strain evidence="4">PSN243</strain>
    </source>
</reference>
<evidence type="ECO:0000256" key="2">
    <source>
        <dbReference type="SAM" id="Phobius"/>
    </source>
</evidence>
<gene>
    <name evidence="4" type="ORF">QBC34DRAFT_398544</name>
</gene>
<dbReference type="AlphaFoldDB" id="A0AAV9GYZ2"/>
<reference evidence="4" key="2">
    <citation type="submission" date="2023-05" db="EMBL/GenBank/DDBJ databases">
        <authorList>
            <consortium name="Lawrence Berkeley National Laboratory"/>
            <person name="Steindorff A."/>
            <person name="Hensen N."/>
            <person name="Bonometti L."/>
            <person name="Westerberg I."/>
            <person name="Brannstrom I.O."/>
            <person name="Guillou S."/>
            <person name="Cros-Aarteil S."/>
            <person name="Calhoun S."/>
            <person name="Haridas S."/>
            <person name="Kuo A."/>
            <person name="Mondo S."/>
            <person name="Pangilinan J."/>
            <person name="Riley R."/>
            <person name="Labutti K."/>
            <person name="Andreopoulos B."/>
            <person name="Lipzen A."/>
            <person name="Chen C."/>
            <person name="Yanf M."/>
            <person name="Daum C."/>
            <person name="Ng V."/>
            <person name="Clum A."/>
            <person name="Ohm R."/>
            <person name="Martin F."/>
            <person name="Silar P."/>
            <person name="Natvig D."/>
            <person name="Lalanne C."/>
            <person name="Gautier V."/>
            <person name="Ament-Velasquez S.L."/>
            <person name="Kruys A."/>
            <person name="Hutchinson M.I."/>
            <person name="Powell A.J."/>
            <person name="Barry K."/>
            <person name="Miller A.N."/>
            <person name="Grigoriev I.V."/>
            <person name="Debuchy R."/>
            <person name="Gladieux P."/>
            <person name="Thoren M.H."/>
            <person name="Johannesson H."/>
        </authorList>
    </citation>
    <scope>NUCLEOTIDE SEQUENCE</scope>
    <source>
        <strain evidence="4">PSN243</strain>
    </source>
</reference>